<name>A0A348G177_9HYPH</name>
<dbReference type="RefSeq" id="WP_126399928.1">
    <property type="nucleotide sequence ID" value="NZ_AP018907.1"/>
</dbReference>
<feature type="chain" id="PRO_5016782887" evidence="6">
    <location>
        <begin position="21"/>
        <end position="234"/>
    </location>
</feature>
<feature type="signal peptide" evidence="6">
    <location>
        <begin position="1"/>
        <end position="20"/>
    </location>
</feature>
<dbReference type="InterPro" id="IPR011250">
    <property type="entry name" value="OMP/PagP_B-barrel"/>
</dbReference>
<comment type="subcellular location">
    <subcellularLocation>
        <location evidence="1">Cell outer membrane</location>
    </subcellularLocation>
</comment>
<dbReference type="GO" id="GO:0009279">
    <property type="term" value="C:cell outer membrane"/>
    <property type="evidence" value="ECO:0007669"/>
    <property type="project" value="UniProtKB-SubCell"/>
</dbReference>
<keyword evidence="2 6" id="KW-0732">Signal</keyword>
<keyword evidence="9" id="KW-1185">Reference proteome</keyword>
<gene>
    <name evidence="8" type="ORF">BLTE_19950</name>
</gene>
<dbReference type="AlphaFoldDB" id="A0A348G177"/>
<evidence type="ECO:0000256" key="6">
    <source>
        <dbReference type="SAM" id="SignalP"/>
    </source>
</evidence>
<proteinExistence type="inferred from homology"/>
<accession>A0A348G177</accession>
<dbReference type="NCBIfam" id="TIGR01414">
    <property type="entry name" value="autotrans_barl"/>
    <property type="match status" value="1"/>
</dbReference>
<dbReference type="PANTHER" id="PTHR34001">
    <property type="entry name" value="BLL7405 PROTEIN"/>
    <property type="match status" value="1"/>
</dbReference>
<evidence type="ECO:0000256" key="3">
    <source>
        <dbReference type="ARBA" id="ARBA00023136"/>
    </source>
</evidence>
<dbReference type="PANTHER" id="PTHR34001:SF3">
    <property type="entry name" value="BLL7405 PROTEIN"/>
    <property type="match status" value="1"/>
</dbReference>
<evidence type="ECO:0000256" key="4">
    <source>
        <dbReference type="ARBA" id="ARBA00023237"/>
    </source>
</evidence>
<dbReference type="InterPro" id="IPR051692">
    <property type="entry name" value="OMP-like"/>
</dbReference>
<dbReference type="Proteomes" id="UP000266934">
    <property type="component" value="Chromosome"/>
</dbReference>
<dbReference type="Gene3D" id="2.40.160.20">
    <property type="match status" value="1"/>
</dbReference>
<dbReference type="EMBL" id="AP018907">
    <property type="protein sequence ID" value="BBF93310.1"/>
    <property type="molecule type" value="Genomic_DNA"/>
</dbReference>
<reference evidence="8 9" key="1">
    <citation type="submission" date="2018-08" db="EMBL/GenBank/DDBJ databases">
        <title>Complete genome sequencing of Blastochloris tepida GI.</title>
        <authorList>
            <person name="Tsukatani Y."/>
            <person name="Mori H."/>
        </authorList>
    </citation>
    <scope>NUCLEOTIDE SEQUENCE [LARGE SCALE GENOMIC DNA]</scope>
    <source>
        <strain evidence="8 9">GI</strain>
    </source>
</reference>
<feature type="domain" description="Autotransporter" evidence="7">
    <location>
        <begin position="1"/>
        <end position="223"/>
    </location>
</feature>
<comment type="similarity">
    <text evidence="5">Belongs to the Omp25/RopB family.</text>
</comment>
<evidence type="ECO:0000256" key="1">
    <source>
        <dbReference type="ARBA" id="ARBA00004442"/>
    </source>
</evidence>
<evidence type="ECO:0000259" key="7">
    <source>
        <dbReference type="PROSITE" id="PS51208"/>
    </source>
</evidence>
<evidence type="ECO:0000313" key="9">
    <source>
        <dbReference type="Proteomes" id="UP000266934"/>
    </source>
</evidence>
<protein>
    <submittedName>
        <fullName evidence="8">Membrane protein</fullName>
    </submittedName>
</protein>
<dbReference type="InterPro" id="IPR005546">
    <property type="entry name" value="Autotransporte_beta"/>
</dbReference>
<dbReference type="SUPFAM" id="SSF56925">
    <property type="entry name" value="OMPA-like"/>
    <property type="match status" value="1"/>
</dbReference>
<dbReference type="InterPro" id="IPR027385">
    <property type="entry name" value="Beta-barrel_OMP"/>
</dbReference>
<keyword evidence="4" id="KW-0998">Cell outer membrane</keyword>
<dbReference type="OrthoDB" id="9815357at2"/>
<sequence length="234" mass="24887">MRRIALALLASTMLAGTASAADLAARKAAAAAAAAPVTYGVNWTGFYLGGHLGYGWGGNDWTYEGLSTGSNDFDGFIGGGQIGFDYQFNNIVLGLQGEITGASLEGKTVYDNGELKNEASWIATLTGRLGFTADRALFYVKGGAAWTDLDNTVVAGGDVWKKSETRDGWTLGAGIEYAFAPNWSAFVEYDYYDFGDKNTVIGDTLVKVDTDVNAVKVGVNYRFGGASEPLVRKY</sequence>
<dbReference type="Pfam" id="PF13505">
    <property type="entry name" value="OMP_b-brl"/>
    <property type="match status" value="1"/>
</dbReference>
<dbReference type="KEGG" id="blag:BLTE_19950"/>
<keyword evidence="3" id="KW-0472">Membrane</keyword>
<evidence type="ECO:0000256" key="2">
    <source>
        <dbReference type="ARBA" id="ARBA00022729"/>
    </source>
</evidence>
<dbReference type="InterPro" id="IPR006315">
    <property type="entry name" value="OM_autotransptr_brl_dom"/>
</dbReference>
<organism evidence="8 9">
    <name type="scientific">Blastochloris tepida</name>
    <dbReference type="NCBI Taxonomy" id="2233851"/>
    <lineage>
        <taxon>Bacteria</taxon>
        <taxon>Pseudomonadati</taxon>
        <taxon>Pseudomonadota</taxon>
        <taxon>Alphaproteobacteria</taxon>
        <taxon>Hyphomicrobiales</taxon>
        <taxon>Blastochloridaceae</taxon>
        <taxon>Blastochloris</taxon>
    </lineage>
</organism>
<evidence type="ECO:0000313" key="8">
    <source>
        <dbReference type="EMBL" id="BBF93310.1"/>
    </source>
</evidence>
<evidence type="ECO:0000256" key="5">
    <source>
        <dbReference type="ARBA" id="ARBA00038306"/>
    </source>
</evidence>
<dbReference type="PROSITE" id="PS51208">
    <property type="entry name" value="AUTOTRANSPORTER"/>
    <property type="match status" value="1"/>
</dbReference>